<dbReference type="InterPro" id="IPR011990">
    <property type="entry name" value="TPR-like_helical_dom_sf"/>
</dbReference>
<dbReference type="Gene3D" id="1.10.10.60">
    <property type="entry name" value="Homeodomain-like"/>
    <property type="match status" value="2"/>
</dbReference>
<protein>
    <submittedName>
        <fullName evidence="6">Helix-turn-helix domain-containing protein</fullName>
    </submittedName>
</protein>
<keyword evidence="7" id="KW-1185">Reference proteome</keyword>
<dbReference type="PANTHER" id="PTHR43280:SF2">
    <property type="entry name" value="HTH-TYPE TRANSCRIPTIONAL REGULATOR EXSA"/>
    <property type="match status" value="1"/>
</dbReference>
<accession>A0A1G7JMQ4</accession>
<feature type="transmembrane region" description="Helical" evidence="4">
    <location>
        <begin position="7"/>
        <end position="24"/>
    </location>
</feature>
<evidence type="ECO:0000256" key="4">
    <source>
        <dbReference type="SAM" id="Phobius"/>
    </source>
</evidence>
<keyword evidence="4" id="KW-0812">Transmembrane</keyword>
<dbReference type="Proteomes" id="UP000182114">
    <property type="component" value="Unassembled WGS sequence"/>
</dbReference>
<keyword evidence="4" id="KW-1133">Transmembrane helix</keyword>
<dbReference type="Pfam" id="PF12833">
    <property type="entry name" value="HTH_18"/>
    <property type="match status" value="1"/>
</dbReference>
<evidence type="ECO:0000259" key="5">
    <source>
        <dbReference type="PROSITE" id="PS01124"/>
    </source>
</evidence>
<dbReference type="InterPro" id="IPR018060">
    <property type="entry name" value="HTH_AraC"/>
</dbReference>
<evidence type="ECO:0000256" key="3">
    <source>
        <dbReference type="ARBA" id="ARBA00023163"/>
    </source>
</evidence>
<dbReference type="GO" id="GO:0043565">
    <property type="term" value="F:sequence-specific DNA binding"/>
    <property type="evidence" value="ECO:0007669"/>
    <property type="project" value="InterPro"/>
</dbReference>
<keyword evidence="3" id="KW-0804">Transcription</keyword>
<dbReference type="EMBL" id="FNBD01000010">
    <property type="protein sequence ID" value="SDF26193.1"/>
    <property type="molecule type" value="Genomic_DNA"/>
</dbReference>
<evidence type="ECO:0000256" key="1">
    <source>
        <dbReference type="ARBA" id="ARBA00023015"/>
    </source>
</evidence>
<dbReference type="SUPFAM" id="SSF48452">
    <property type="entry name" value="TPR-like"/>
    <property type="match status" value="2"/>
</dbReference>
<dbReference type="InterPro" id="IPR009057">
    <property type="entry name" value="Homeodomain-like_sf"/>
</dbReference>
<name>A0A1G7JMQ4_9FLAO</name>
<dbReference type="Gene3D" id="1.25.40.10">
    <property type="entry name" value="Tetratricopeptide repeat domain"/>
    <property type="match status" value="2"/>
</dbReference>
<dbReference type="RefSeq" id="WP_074538994.1">
    <property type="nucleotide sequence ID" value="NZ_FNBD01000010.1"/>
</dbReference>
<dbReference type="SMART" id="SM00342">
    <property type="entry name" value="HTH_ARAC"/>
    <property type="match status" value="1"/>
</dbReference>
<feature type="transmembrane region" description="Helical" evidence="4">
    <location>
        <begin position="385"/>
        <end position="405"/>
    </location>
</feature>
<evidence type="ECO:0000256" key="2">
    <source>
        <dbReference type="ARBA" id="ARBA00023125"/>
    </source>
</evidence>
<dbReference type="PANTHER" id="PTHR43280">
    <property type="entry name" value="ARAC-FAMILY TRANSCRIPTIONAL REGULATOR"/>
    <property type="match status" value="1"/>
</dbReference>
<sequence>MHKYYKVIIIVKILLFNISFYGQISEIPSDSVINESYDELFELINSNTSKDQRINYAFLFLKKAKKNYDLEYVIGGYEILTALNDDSIGIKYADSIIDITIKRPDNFNPASAYLSKAKIYFKKLNYKQALHNYLKAQEYSIEFPNTKIEYNARHGIGNLKNTIGEYESALKVNKLNIDFFKNDINDLKVDDYINSLFSTSISYLRLHVLDSVEYYNKIGTTYSKKYNRTNKLNLFKLSNGVLYSEKGDFKKSSDTIESSVALLRSNGDRANLSIAYNYLAINQIKLNNDELALLFFKKVDSLYDLTKIINLETRDSYYSLYEILGKKKDLEGQLYYLKKIIKIDSTLNTQQRDLGSYITQNFDIPNLISKKEDLIAQLKNEKSNLLFYIVSLAIILFVISFIYYFKNQKSRKKFEKLLSLVDSKSLENSTHKTIDISKEIIAEILKNLEIFENDKDFTNTKITLSSLSKKFSTNSTYLSKVINISKGKNFSRYLNELRIDYALERLRNDASFRKYTIQAIAEDVGFKSSETFSKLFKEITSFYPSFYIKEIDKKMKGAK</sequence>
<keyword evidence="2" id="KW-0238">DNA-binding</keyword>
<dbReference type="AlphaFoldDB" id="A0A1G7JMQ4"/>
<keyword evidence="1" id="KW-0805">Transcription regulation</keyword>
<dbReference type="PROSITE" id="PS01124">
    <property type="entry name" value="HTH_ARAC_FAMILY_2"/>
    <property type="match status" value="1"/>
</dbReference>
<dbReference type="GO" id="GO:0003700">
    <property type="term" value="F:DNA-binding transcription factor activity"/>
    <property type="evidence" value="ECO:0007669"/>
    <property type="project" value="InterPro"/>
</dbReference>
<reference evidence="7" key="1">
    <citation type="submission" date="2016-10" db="EMBL/GenBank/DDBJ databases">
        <authorList>
            <person name="Varghese N."/>
            <person name="Submissions S."/>
        </authorList>
    </citation>
    <scope>NUCLEOTIDE SEQUENCE [LARGE SCALE GENOMIC DNA]</scope>
    <source>
        <strain evidence="7">DSM 24729</strain>
    </source>
</reference>
<evidence type="ECO:0000313" key="6">
    <source>
        <dbReference type="EMBL" id="SDF26193.1"/>
    </source>
</evidence>
<proteinExistence type="predicted"/>
<keyword evidence="4" id="KW-0472">Membrane</keyword>
<evidence type="ECO:0000313" key="7">
    <source>
        <dbReference type="Proteomes" id="UP000182114"/>
    </source>
</evidence>
<feature type="domain" description="HTH araC/xylS-type" evidence="5">
    <location>
        <begin position="438"/>
        <end position="550"/>
    </location>
</feature>
<gene>
    <name evidence="6" type="ORF">SAMN04487992_1105</name>
</gene>
<organism evidence="6 7">
    <name type="scientific">Cellulophaga baltica</name>
    <dbReference type="NCBI Taxonomy" id="76594"/>
    <lineage>
        <taxon>Bacteria</taxon>
        <taxon>Pseudomonadati</taxon>
        <taxon>Bacteroidota</taxon>
        <taxon>Flavobacteriia</taxon>
        <taxon>Flavobacteriales</taxon>
        <taxon>Flavobacteriaceae</taxon>
        <taxon>Cellulophaga</taxon>
    </lineage>
</organism>
<dbReference type="SUPFAM" id="SSF46689">
    <property type="entry name" value="Homeodomain-like"/>
    <property type="match status" value="1"/>
</dbReference>